<dbReference type="Gene3D" id="1.10.286.20">
    <property type="match status" value="1"/>
</dbReference>
<dbReference type="InterPro" id="IPR018101">
    <property type="entry name" value="Transl_elong_Ts_CS"/>
</dbReference>
<dbReference type="PROSITE" id="PS01127">
    <property type="entry name" value="EF_TS_2"/>
    <property type="match status" value="1"/>
</dbReference>
<comment type="similarity">
    <text evidence="1 6 7">Belongs to the EF-Ts family.</text>
</comment>
<keyword evidence="5 6" id="KW-0648">Protein biosynthesis</keyword>
<dbReference type="InterPro" id="IPR014039">
    <property type="entry name" value="Transl_elong_EFTs/EF1B_dimer"/>
</dbReference>
<keyword evidence="11" id="KW-1185">Reference proteome</keyword>
<dbReference type="InterPro" id="IPR009060">
    <property type="entry name" value="UBA-like_sf"/>
</dbReference>
<evidence type="ECO:0000256" key="8">
    <source>
        <dbReference type="RuleBase" id="RU000643"/>
    </source>
</evidence>
<dbReference type="InterPro" id="IPR001816">
    <property type="entry name" value="Transl_elong_EFTs/EF1B"/>
</dbReference>
<evidence type="ECO:0000259" key="9">
    <source>
        <dbReference type="Pfam" id="PF00889"/>
    </source>
</evidence>
<reference evidence="10" key="2">
    <citation type="submission" date="2020-09" db="EMBL/GenBank/DDBJ databases">
        <authorList>
            <person name="Sun Q."/>
            <person name="Kim S."/>
        </authorList>
    </citation>
    <scope>NUCLEOTIDE SEQUENCE</scope>
    <source>
        <strain evidence="10">KCTC 42590</strain>
    </source>
</reference>
<dbReference type="GO" id="GO:0005737">
    <property type="term" value="C:cytoplasm"/>
    <property type="evidence" value="ECO:0007669"/>
    <property type="project" value="UniProtKB-SubCell"/>
</dbReference>
<feature type="region of interest" description="Involved in Mg(2+) ion dislocation from EF-Tu" evidence="6">
    <location>
        <begin position="80"/>
        <end position="83"/>
    </location>
</feature>
<dbReference type="Gene3D" id="3.30.479.20">
    <property type="entry name" value="Elongation factor Ts, dimerisation domain"/>
    <property type="match status" value="2"/>
</dbReference>
<evidence type="ECO:0000256" key="1">
    <source>
        <dbReference type="ARBA" id="ARBA00005532"/>
    </source>
</evidence>
<reference evidence="10" key="1">
    <citation type="journal article" date="2014" name="Int. J. Syst. Evol. Microbiol.">
        <title>Complete genome sequence of Corynebacterium casei LMG S-19264T (=DSM 44701T), isolated from a smear-ripened cheese.</title>
        <authorList>
            <consortium name="US DOE Joint Genome Institute (JGI-PGF)"/>
            <person name="Walter F."/>
            <person name="Albersmeier A."/>
            <person name="Kalinowski J."/>
            <person name="Ruckert C."/>
        </authorList>
    </citation>
    <scope>NUCLEOTIDE SEQUENCE</scope>
    <source>
        <strain evidence="10">KCTC 42590</strain>
    </source>
</reference>
<evidence type="ECO:0000256" key="2">
    <source>
        <dbReference type="ARBA" id="ARBA00016956"/>
    </source>
</evidence>
<dbReference type="PANTHER" id="PTHR11741">
    <property type="entry name" value="ELONGATION FACTOR TS"/>
    <property type="match status" value="1"/>
</dbReference>
<dbReference type="PANTHER" id="PTHR11741:SF0">
    <property type="entry name" value="ELONGATION FACTOR TS, MITOCHONDRIAL"/>
    <property type="match status" value="1"/>
</dbReference>
<dbReference type="Pfam" id="PF00889">
    <property type="entry name" value="EF_TS"/>
    <property type="match status" value="1"/>
</dbReference>
<evidence type="ECO:0000313" key="10">
    <source>
        <dbReference type="EMBL" id="GHF28536.1"/>
    </source>
</evidence>
<evidence type="ECO:0000256" key="5">
    <source>
        <dbReference type="ARBA" id="ARBA00022917"/>
    </source>
</evidence>
<dbReference type="CDD" id="cd14275">
    <property type="entry name" value="UBA_EF-Ts"/>
    <property type="match status" value="1"/>
</dbReference>
<dbReference type="PROSITE" id="PS01126">
    <property type="entry name" value="EF_TS_1"/>
    <property type="match status" value="1"/>
</dbReference>
<feature type="domain" description="Translation elongation factor EFTs/EF1B dimerisation" evidence="9">
    <location>
        <begin position="71"/>
        <end position="289"/>
    </location>
</feature>
<dbReference type="FunFam" id="1.10.286.20:FF:000001">
    <property type="entry name" value="Elongation factor Ts"/>
    <property type="match status" value="1"/>
</dbReference>
<dbReference type="FunFam" id="1.10.8.10:FF:000001">
    <property type="entry name" value="Elongation factor Ts"/>
    <property type="match status" value="1"/>
</dbReference>
<dbReference type="AlphaFoldDB" id="A0A919AXZ9"/>
<evidence type="ECO:0000256" key="6">
    <source>
        <dbReference type="HAMAP-Rule" id="MF_00050"/>
    </source>
</evidence>
<name>A0A919AXZ9_9PROT</name>
<dbReference type="EMBL" id="BNCI01000002">
    <property type="protein sequence ID" value="GHF28536.1"/>
    <property type="molecule type" value="Genomic_DNA"/>
</dbReference>
<dbReference type="NCBIfam" id="TIGR00116">
    <property type="entry name" value="tsf"/>
    <property type="match status" value="1"/>
</dbReference>
<dbReference type="InterPro" id="IPR036402">
    <property type="entry name" value="EF-Ts_dimer_sf"/>
</dbReference>
<comment type="caution">
    <text evidence="10">The sequence shown here is derived from an EMBL/GenBank/DDBJ whole genome shotgun (WGS) entry which is preliminary data.</text>
</comment>
<dbReference type="Proteomes" id="UP000630923">
    <property type="component" value="Unassembled WGS sequence"/>
</dbReference>
<dbReference type="HAMAP" id="MF_00050">
    <property type="entry name" value="EF_Ts"/>
    <property type="match status" value="1"/>
</dbReference>
<proteinExistence type="inferred from homology"/>
<comment type="subcellular location">
    <subcellularLocation>
        <location evidence="6 8">Cytoplasm</location>
    </subcellularLocation>
</comment>
<dbReference type="RefSeq" id="WP_191253404.1">
    <property type="nucleotide sequence ID" value="NZ_BNCI01000002.1"/>
</dbReference>
<protein>
    <recommendedName>
        <fullName evidence="2 6">Elongation factor Ts</fullName>
        <shortName evidence="6">EF-Ts</shortName>
    </recommendedName>
</protein>
<dbReference type="Gene3D" id="1.10.8.10">
    <property type="entry name" value="DNA helicase RuvA subunit, C-terminal domain"/>
    <property type="match status" value="1"/>
</dbReference>
<sequence length="308" mass="32807">MAQITAALVKELREKSGAGMMDCKKALSENDGDLEAAVDWLRTKGLAAAAKKSDRVAAEGLVSVKVGDSKAAIIEVNSETDFVARNEQFQKLVSDLATVALEVGTDVDAIKAATYPGTSKKVEEALTDAIATIGENMNIRRAVQLEVEEGVIASYIHSAVADGMGKIAVLVALKSSADADALNALGKQLAMHVAATNPASLNVEELDPALVERERQVQIEKARESGKPESIIEKMIEGRMRKYYEEVVLLNQSFVMDPDSKVEQVIAKAAKDAGTDITLTGFVRLEMGEGLEKKEEDFAAEVAAAVGS</sequence>
<organism evidence="10 11">
    <name type="scientific">Kordiimonas sediminis</name>
    <dbReference type="NCBI Taxonomy" id="1735581"/>
    <lineage>
        <taxon>Bacteria</taxon>
        <taxon>Pseudomonadati</taxon>
        <taxon>Pseudomonadota</taxon>
        <taxon>Alphaproteobacteria</taxon>
        <taxon>Kordiimonadales</taxon>
        <taxon>Kordiimonadaceae</taxon>
        <taxon>Kordiimonas</taxon>
    </lineage>
</organism>
<evidence type="ECO:0000256" key="3">
    <source>
        <dbReference type="ARBA" id="ARBA00022490"/>
    </source>
</evidence>
<evidence type="ECO:0000313" key="11">
    <source>
        <dbReference type="Proteomes" id="UP000630923"/>
    </source>
</evidence>
<dbReference type="SUPFAM" id="SSF54713">
    <property type="entry name" value="Elongation factor Ts (EF-Ts), dimerisation domain"/>
    <property type="match status" value="2"/>
</dbReference>
<keyword evidence="4 6" id="KW-0251">Elongation factor</keyword>
<comment type="function">
    <text evidence="6 7">Associates with the EF-Tu.GDP complex and induces the exchange of GDP to GTP. It remains bound to the aminoacyl-tRNA.EF-Tu.GTP complex up to the GTP hydrolysis stage on the ribosome.</text>
</comment>
<evidence type="ECO:0000256" key="7">
    <source>
        <dbReference type="RuleBase" id="RU000642"/>
    </source>
</evidence>
<accession>A0A919AXZ9</accession>
<keyword evidence="3 6" id="KW-0963">Cytoplasm</keyword>
<dbReference type="SUPFAM" id="SSF46934">
    <property type="entry name" value="UBA-like"/>
    <property type="match status" value="1"/>
</dbReference>
<evidence type="ECO:0000256" key="4">
    <source>
        <dbReference type="ARBA" id="ARBA00022768"/>
    </source>
</evidence>
<dbReference type="GO" id="GO:0003746">
    <property type="term" value="F:translation elongation factor activity"/>
    <property type="evidence" value="ECO:0007669"/>
    <property type="project" value="UniProtKB-UniRule"/>
</dbReference>
<gene>
    <name evidence="6 10" type="primary">tsf</name>
    <name evidence="10" type="ORF">GCM10017044_24700</name>
</gene>